<evidence type="ECO:0000256" key="3">
    <source>
        <dbReference type="ARBA" id="ARBA00022729"/>
    </source>
</evidence>
<name>A0A5B8RBW8_9ZZZZ</name>
<dbReference type="AlphaFoldDB" id="A0A5B8RBW8"/>
<feature type="domain" description="TolB N-terminal" evidence="5">
    <location>
        <begin position="25"/>
        <end position="124"/>
    </location>
</feature>
<dbReference type="Pfam" id="PF07676">
    <property type="entry name" value="PD40"/>
    <property type="match status" value="4"/>
</dbReference>
<gene>
    <name evidence="6" type="primary">tolB</name>
    <name evidence="6" type="ORF">KBTEX_01200</name>
</gene>
<evidence type="ECO:0000256" key="4">
    <source>
        <dbReference type="ARBA" id="ARBA00022764"/>
    </source>
</evidence>
<dbReference type="SUPFAM" id="SSF69304">
    <property type="entry name" value="Tricorn protease N-terminal domain"/>
    <property type="match status" value="1"/>
</dbReference>
<organism evidence="6">
    <name type="scientific">uncultured organism</name>
    <dbReference type="NCBI Taxonomy" id="155900"/>
    <lineage>
        <taxon>unclassified sequences</taxon>
        <taxon>environmental samples</taxon>
    </lineage>
</organism>
<comment type="subcellular location">
    <subcellularLocation>
        <location evidence="1">Periplasm</location>
    </subcellularLocation>
</comment>
<dbReference type="InterPro" id="IPR011659">
    <property type="entry name" value="WD40"/>
</dbReference>
<protein>
    <submittedName>
        <fullName evidence="6">Protein TolB</fullName>
    </submittedName>
</protein>
<evidence type="ECO:0000313" key="6">
    <source>
        <dbReference type="EMBL" id="QEA04882.1"/>
    </source>
</evidence>
<dbReference type="InterPro" id="IPR011042">
    <property type="entry name" value="6-blade_b-propeller_TolB-like"/>
</dbReference>
<dbReference type="NCBIfam" id="TIGR02800">
    <property type="entry name" value="propeller_TolB"/>
    <property type="match status" value="1"/>
</dbReference>
<comment type="similarity">
    <text evidence="2">Belongs to the TolB family.</text>
</comment>
<evidence type="ECO:0000256" key="1">
    <source>
        <dbReference type="ARBA" id="ARBA00004418"/>
    </source>
</evidence>
<dbReference type="HAMAP" id="MF_00671">
    <property type="entry name" value="TolB"/>
    <property type="match status" value="1"/>
</dbReference>
<dbReference type="PANTHER" id="PTHR36842">
    <property type="entry name" value="PROTEIN TOLB HOMOLOG"/>
    <property type="match status" value="1"/>
</dbReference>
<reference evidence="6" key="1">
    <citation type="submission" date="2019-06" db="EMBL/GenBank/DDBJ databases">
        <authorList>
            <person name="Murdoch R.W."/>
            <person name="Fathepure B."/>
        </authorList>
    </citation>
    <scope>NUCLEOTIDE SEQUENCE</scope>
</reference>
<dbReference type="InterPro" id="IPR007195">
    <property type="entry name" value="TolB_N"/>
</dbReference>
<dbReference type="Gene3D" id="2.120.10.30">
    <property type="entry name" value="TolB, C-terminal domain"/>
    <property type="match status" value="1"/>
</dbReference>
<dbReference type="Pfam" id="PF04052">
    <property type="entry name" value="TolB_N"/>
    <property type="match status" value="1"/>
</dbReference>
<keyword evidence="3" id="KW-0732">Signal</keyword>
<evidence type="ECO:0000259" key="5">
    <source>
        <dbReference type="Pfam" id="PF04052"/>
    </source>
</evidence>
<proteinExistence type="inferred from homology"/>
<accession>A0A5B8RBW8</accession>
<dbReference type="InterPro" id="IPR014167">
    <property type="entry name" value="Tol-Pal_TolB"/>
</dbReference>
<keyword evidence="4" id="KW-0574">Periplasm</keyword>
<dbReference type="EMBL" id="MN079091">
    <property type="protein sequence ID" value="QEA04882.1"/>
    <property type="molecule type" value="Genomic_DNA"/>
</dbReference>
<sequence>MKRLQRLLLAVILGLAATQAQAQITVDITGGALGALPIAVVPFEGGDTAPEDIAGIVREDLTRTGLFEAVPREDFLAQPSRMEDVNFRNWRVIGADNLLVGSVERSGGQFQVRFELLDVYAGSRMVGKRYTATGSDLRRLAHTIANEVFRSLIGRDGGFNSRLAYVRASGAGDARQFRLVVAQADGHHPQTIVTSREPLLSPAWGPKGERIAYVSFEAGRSEIVVQNVATGQRRTVAQFKGINGAPAWSPDGSRLAVTLSRGDNPDIYILDVDSGETRQFTSHWAIDTEPVWAPDGKSVLFTSDRAGGPQIFRKGIRGGDAERLTWDGDYNASADISPDGRLLTMVHRRNGQFRIAVKNLETDTTRVLSQGPLDESPTFAPNGVMIAYTRTHGGTPTIATISVHGRAEANLIQGNGDVREPAWSPE</sequence>
<dbReference type="SUPFAM" id="SSF52964">
    <property type="entry name" value="TolB, N-terminal domain"/>
    <property type="match status" value="1"/>
</dbReference>
<dbReference type="GO" id="GO:0017038">
    <property type="term" value="P:protein import"/>
    <property type="evidence" value="ECO:0007669"/>
    <property type="project" value="InterPro"/>
</dbReference>
<dbReference type="PANTHER" id="PTHR36842:SF1">
    <property type="entry name" value="PROTEIN TOLB"/>
    <property type="match status" value="1"/>
</dbReference>
<evidence type="ECO:0000256" key="2">
    <source>
        <dbReference type="ARBA" id="ARBA00009820"/>
    </source>
</evidence>
<dbReference type="Gene3D" id="3.40.50.10070">
    <property type="entry name" value="TolB, N-terminal domain"/>
    <property type="match status" value="1"/>
</dbReference>